<gene>
    <name evidence="9" type="primary">LOC112290748</name>
</gene>
<evidence type="ECO:0000256" key="2">
    <source>
        <dbReference type="ARBA" id="ARBA00022679"/>
    </source>
</evidence>
<dbReference type="InterPro" id="IPR010713">
    <property type="entry name" value="XET_C"/>
</dbReference>
<dbReference type="InterPro" id="IPR044791">
    <property type="entry name" value="Beta-glucanase/XTH"/>
</dbReference>
<dbReference type="InterPro" id="IPR000757">
    <property type="entry name" value="Beta-glucanase-like"/>
</dbReference>
<proteinExistence type="predicted"/>
<sequence length="490" mass="55734">MVPTGALEGKQRGEALQESNENLLAASELWNWRAGIFLPLLWLHELRGSVVIAVLMQQLMKIKWGMKSRVRSMGVAAGIPRISFLSVCRCCRMKWCVLFLQMAISAAAVGEWTYVPVVDVRIHSNVLDVNSSRQAQFVPMFGAPGDIDSSINDGHTIRLRLESHSGSGIKSQNSVFRGFFNAAIKLPCGFSGSSAGIVSAFYASNGGYYPYNHDEIDMEFLGVRPGQPYVIQTNIYADGNTETGREERFHLWFDPTVDFHNYSILWTYHHIVFFVDDIPIRRYVYQPELGIPYPAKPMSAFATIWDGSTWATEGGQFHVNYTEGPFDATFTDFQLEGCIWDPRLQFAKPECALPTYKAWFNDNDMQEMSDKQMIALEWARSNFMWYSYCDDLERWPEQPPRECPQRLGDLGSLVTSESLPSSKKGPCGETPELKPLTRPWPKNLPSVSEHKHKLNRNTGLSTKSQAFHYLPYSLWKTKLEVKLLEAEREH</sequence>
<dbReference type="EMBL" id="ABEU02000013">
    <property type="status" value="NOT_ANNOTATED_CDS"/>
    <property type="molecule type" value="Genomic_DNA"/>
</dbReference>
<dbReference type="PANTHER" id="PTHR31062">
    <property type="entry name" value="XYLOGLUCAN ENDOTRANSGLUCOSYLASE/HYDROLASE PROTEIN 8-RELATED"/>
    <property type="match status" value="1"/>
</dbReference>
<dbReference type="Gene3D" id="2.60.120.200">
    <property type="match status" value="1"/>
</dbReference>
<comment type="catalytic activity">
    <reaction evidence="6">
        <text>breaks a beta-(1-&gt;4) bond in the backbone of a xyloglucan and transfers the xyloglucanyl segment on to O-4 of the non-reducing terminal glucose residue of an acceptor, which can be a xyloglucan or an oligosaccharide of xyloglucan.</text>
        <dbReference type="EC" id="2.4.1.207"/>
    </reaction>
</comment>
<dbReference type="EC" id="2.4.1.207" evidence="1"/>
<keyword evidence="10" id="KW-1185">Reference proteome</keyword>
<accession>A0A7I4AQ97</accession>
<dbReference type="SUPFAM" id="SSF49899">
    <property type="entry name" value="Concanavalin A-like lectins/glucanases"/>
    <property type="match status" value="1"/>
</dbReference>
<dbReference type="EnsemblPlants" id="Pp3c13_11910V3.3">
    <property type="protein sequence ID" value="Pp3c13_11910V3.3"/>
    <property type="gene ID" value="Pp3c13_11910"/>
</dbReference>
<feature type="region of interest" description="Disordered" evidence="7">
    <location>
        <begin position="414"/>
        <end position="457"/>
    </location>
</feature>
<dbReference type="AlphaFoldDB" id="A0A7I4AQ97"/>
<organism evidence="9 10">
    <name type="scientific">Physcomitrium patens</name>
    <name type="common">Spreading-leaved earth moss</name>
    <name type="synonym">Physcomitrella patens</name>
    <dbReference type="NCBI Taxonomy" id="3218"/>
    <lineage>
        <taxon>Eukaryota</taxon>
        <taxon>Viridiplantae</taxon>
        <taxon>Streptophyta</taxon>
        <taxon>Embryophyta</taxon>
        <taxon>Bryophyta</taxon>
        <taxon>Bryophytina</taxon>
        <taxon>Bryopsida</taxon>
        <taxon>Funariidae</taxon>
        <taxon>Funariales</taxon>
        <taxon>Funariaceae</taxon>
        <taxon>Physcomitrium</taxon>
    </lineage>
</organism>
<reference evidence="9 10" key="2">
    <citation type="journal article" date="2018" name="Plant J.">
        <title>The Physcomitrella patens chromosome-scale assembly reveals moss genome structure and evolution.</title>
        <authorList>
            <person name="Lang D."/>
            <person name="Ullrich K.K."/>
            <person name="Murat F."/>
            <person name="Fuchs J."/>
            <person name="Jenkins J."/>
            <person name="Haas F.B."/>
            <person name="Piednoel M."/>
            <person name="Gundlach H."/>
            <person name="Van Bel M."/>
            <person name="Meyberg R."/>
            <person name="Vives C."/>
            <person name="Morata J."/>
            <person name="Symeonidi A."/>
            <person name="Hiss M."/>
            <person name="Muchero W."/>
            <person name="Kamisugi Y."/>
            <person name="Saleh O."/>
            <person name="Blanc G."/>
            <person name="Decker E.L."/>
            <person name="van Gessel N."/>
            <person name="Grimwood J."/>
            <person name="Hayes R.D."/>
            <person name="Graham S.W."/>
            <person name="Gunter L.E."/>
            <person name="McDaniel S.F."/>
            <person name="Hoernstein S.N.W."/>
            <person name="Larsson A."/>
            <person name="Li F.W."/>
            <person name="Perroud P.F."/>
            <person name="Phillips J."/>
            <person name="Ranjan P."/>
            <person name="Rokshar D.S."/>
            <person name="Rothfels C.J."/>
            <person name="Schneider L."/>
            <person name="Shu S."/>
            <person name="Stevenson D.W."/>
            <person name="Thummler F."/>
            <person name="Tillich M."/>
            <person name="Villarreal Aguilar J.C."/>
            <person name="Widiez T."/>
            <person name="Wong G.K."/>
            <person name="Wymore A."/>
            <person name="Zhang Y."/>
            <person name="Zimmer A.D."/>
            <person name="Quatrano R.S."/>
            <person name="Mayer K.F.X."/>
            <person name="Goodstein D."/>
            <person name="Casacuberta J.M."/>
            <person name="Vandepoele K."/>
            <person name="Reski R."/>
            <person name="Cuming A.C."/>
            <person name="Tuskan G.A."/>
            <person name="Maumus F."/>
            <person name="Salse J."/>
            <person name="Schmutz J."/>
            <person name="Rensing S.A."/>
        </authorList>
    </citation>
    <scope>NUCLEOTIDE SEQUENCE [LARGE SCALE GENOMIC DNA]</scope>
    <source>
        <strain evidence="9 10">cv. Gransden 2004</strain>
    </source>
</reference>
<evidence type="ECO:0000256" key="3">
    <source>
        <dbReference type="ARBA" id="ARBA00022801"/>
    </source>
</evidence>
<evidence type="ECO:0000313" key="10">
    <source>
        <dbReference type="Proteomes" id="UP000006727"/>
    </source>
</evidence>
<dbReference type="InParanoid" id="A0A7I4AQ97"/>
<dbReference type="OrthoDB" id="4781at2759"/>
<dbReference type="GO" id="GO:0016762">
    <property type="term" value="F:xyloglucan:xyloglucosyl transferase activity"/>
    <property type="evidence" value="ECO:0007669"/>
    <property type="project" value="UniProtKB-EC"/>
</dbReference>
<dbReference type="InterPro" id="IPR016455">
    <property type="entry name" value="XTH"/>
</dbReference>
<dbReference type="GO" id="GO:0010411">
    <property type="term" value="P:xyloglucan metabolic process"/>
    <property type="evidence" value="ECO:0007669"/>
    <property type="project" value="InterPro"/>
</dbReference>
<evidence type="ECO:0000256" key="4">
    <source>
        <dbReference type="ARBA" id="ARBA00023157"/>
    </source>
</evidence>
<dbReference type="GO" id="GO:0004553">
    <property type="term" value="F:hydrolase activity, hydrolyzing O-glycosyl compounds"/>
    <property type="evidence" value="ECO:0007669"/>
    <property type="project" value="InterPro"/>
</dbReference>
<evidence type="ECO:0000259" key="8">
    <source>
        <dbReference type="PROSITE" id="PS51762"/>
    </source>
</evidence>
<dbReference type="PROSITE" id="PS51762">
    <property type="entry name" value="GH16_2"/>
    <property type="match status" value="1"/>
</dbReference>
<dbReference type="GO" id="GO:0048046">
    <property type="term" value="C:apoplast"/>
    <property type="evidence" value="ECO:0007669"/>
    <property type="project" value="InterPro"/>
</dbReference>
<dbReference type="Pfam" id="PF00722">
    <property type="entry name" value="Glyco_hydro_16"/>
    <property type="match status" value="1"/>
</dbReference>
<protein>
    <recommendedName>
        <fullName evidence="1">xyloglucan:xyloglucosyl transferase</fullName>
        <ecNumber evidence="1">2.4.1.207</ecNumber>
    </recommendedName>
</protein>
<dbReference type="InterPro" id="IPR013320">
    <property type="entry name" value="ConA-like_dom_sf"/>
</dbReference>
<dbReference type="Gramene" id="Pp3c13_11910V3.3">
    <property type="protein sequence ID" value="Pp3c13_11910V3.3"/>
    <property type="gene ID" value="Pp3c13_11910"/>
</dbReference>
<reference evidence="9" key="3">
    <citation type="submission" date="2020-12" db="UniProtKB">
        <authorList>
            <consortium name="EnsemblPlants"/>
        </authorList>
    </citation>
    <scope>IDENTIFICATION</scope>
</reference>
<evidence type="ECO:0000256" key="1">
    <source>
        <dbReference type="ARBA" id="ARBA00012152"/>
    </source>
</evidence>
<dbReference type="Proteomes" id="UP000006727">
    <property type="component" value="Chromosome 13"/>
</dbReference>
<name>A0A7I4AQ97_PHYPA</name>
<dbReference type="FunCoup" id="A0A7I4AQ97">
    <property type="interactions" value="58"/>
</dbReference>
<evidence type="ECO:0000313" key="9">
    <source>
        <dbReference type="EnsemblPlants" id="Pp3c13_11910V3.3"/>
    </source>
</evidence>
<evidence type="ECO:0000256" key="5">
    <source>
        <dbReference type="ARBA" id="ARBA00023295"/>
    </source>
</evidence>
<feature type="domain" description="GH16" evidence="8">
    <location>
        <begin position="131"/>
        <end position="330"/>
    </location>
</feature>
<evidence type="ECO:0000256" key="6">
    <source>
        <dbReference type="ARBA" id="ARBA00034022"/>
    </source>
</evidence>
<keyword evidence="2" id="KW-0808">Transferase</keyword>
<evidence type="ECO:0000256" key="7">
    <source>
        <dbReference type="SAM" id="MobiDB-lite"/>
    </source>
</evidence>
<dbReference type="CDD" id="cd02176">
    <property type="entry name" value="GH16_XET"/>
    <property type="match status" value="1"/>
</dbReference>
<keyword evidence="4" id="KW-1015">Disulfide bond</keyword>
<dbReference type="Pfam" id="PF06955">
    <property type="entry name" value="XET_C"/>
    <property type="match status" value="1"/>
</dbReference>
<keyword evidence="5" id="KW-0326">Glycosidase</keyword>
<dbReference type="KEGG" id="ppp:112290748"/>
<keyword evidence="3" id="KW-0378">Hydrolase</keyword>
<reference evidence="9 10" key="1">
    <citation type="journal article" date="2008" name="Science">
        <title>The Physcomitrella genome reveals evolutionary insights into the conquest of land by plants.</title>
        <authorList>
            <person name="Rensing S."/>
            <person name="Lang D."/>
            <person name="Zimmer A."/>
            <person name="Terry A."/>
            <person name="Salamov A."/>
            <person name="Shapiro H."/>
            <person name="Nishiyama T."/>
            <person name="Perroud P.-F."/>
            <person name="Lindquist E."/>
            <person name="Kamisugi Y."/>
            <person name="Tanahashi T."/>
            <person name="Sakakibara K."/>
            <person name="Fujita T."/>
            <person name="Oishi K."/>
            <person name="Shin-I T."/>
            <person name="Kuroki Y."/>
            <person name="Toyoda A."/>
            <person name="Suzuki Y."/>
            <person name="Hashimoto A."/>
            <person name="Yamaguchi K."/>
            <person name="Sugano A."/>
            <person name="Kohara Y."/>
            <person name="Fujiyama A."/>
            <person name="Anterola A."/>
            <person name="Aoki S."/>
            <person name="Ashton N."/>
            <person name="Barbazuk W.B."/>
            <person name="Barker E."/>
            <person name="Bennetzen J."/>
            <person name="Bezanilla M."/>
            <person name="Blankenship R."/>
            <person name="Cho S.H."/>
            <person name="Dutcher S."/>
            <person name="Estelle M."/>
            <person name="Fawcett J.A."/>
            <person name="Gundlach H."/>
            <person name="Hanada K."/>
            <person name="Heyl A."/>
            <person name="Hicks K.A."/>
            <person name="Hugh J."/>
            <person name="Lohr M."/>
            <person name="Mayer K."/>
            <person name="Melkozernov A."/>
            <person name="Murata T."/>
            <person name="Nelson D."/>
            <person name="Pils B."/>
            <person name="Prigge M."/>
            <person name="Reiss B."/>
            <person name="Renner T."/>
            <person name="Rombauts S."/>
            <person name="Rushton P."/>
            <person name="Sanderfoot A."/>
            <person name="Schween G."/>
            <person name="Shiu S.-H."/>
            <person name="Stueber K."/>
            <person name="Theodoulou F.L."/>
            <person name="Tu H."/>
            <person name="Van de Peer Y."/>
            <person name="Verrier P.J."/>
            <person name="Waters E."/>
            <person name="Wood A."/>
            <person name="Yang L."/>
            <person name="Cove D."/>
            <person name="Cuming A."/>
            <person name="Hasebe M."/>
            <person name="Lucas S."/>
            <person name="Mishler D.B."/>
            <person name="Reski R."/>
            <person name="Grigoriev I."/>
            <person name="Quatrano R.S."/>
            <person name="Boore J.L."/>
        </authorList>
    </citation>
    <scope>NUCLEOTIDE SEQUENCE [LARGE SCALE GENOMIC DNA]</scope>
    <source>
        <strain evidence="9 10">cv. Gransden 2004</strain>
    </source>
</reference>
<dbReference type="GO" id="GO:0042546">
    <property type="term" value="P:cell wall biogenesis"/>
    <property type="evidence" value="ECO:0007669"/>
    <property type="project" value="InterPro"/>
</dbReference>